<dbReference type="SUPFAM" id="SSF56399">
    <property type="entry name" value="ADP-ribosylation"/>
    <property type="match status" value="1"/>
</dbReference>
<accession>A0AAW1XAN6</accession>
<sequence>MEANIVKALDSGRRVMPRLKRKRETRYAAYLPGAKHRGLPQRPTLSELAKRRKLYGCKSKLMSCGSHIRRPLLASYKNFTRTGVPQRLMFYQNGEWNDYPQVLVDLVRKDLQIKKAAVKIESNGYHFLLDFLHMFHLDLKIGVQKPIAWIDEAGSCFFPEIYSDDEDEPNGNWRHEGGKDEEPLFNERCGSREIKLHLEIEINGMDQPELKECSGESNGLVKKIKIDQIPASGRYVMEVENSCNGERGRQVDEDVEDNQQMEKNSTRATDSVNRKLDCDTVRKIFLKGMSTCDGAELLDIYECSSNLMQARLELFEKQVEITKTFRGDANVRYAWLASSKGELSTISMYGLGHCGLAKMKSIYGTGVHLTAASLSNTCARYCDVDENGVQHMLFCRVIMGNMELIHRGISRSHPIQKGIQLEVRISLEFQGLRHPFRDLRAFLQFQSSTVDKGSKIHPDFDCGRTYGSDGQLTSKSRSFEATTGSTTQRTPKSPWMPFPMLFAAIASEIPPEDMEQVNINYDLFRVKKITRDEFVKKLRLTVGDSLLRSTITKLQCKIPFKSKSELGVLKTGRH</sequence>
<dbReference type="PANTHER" id="PTHR32263:SF5">
    <property type="entry name" value="INACTIVE POLY [ADP-RIBOSE] POLYMERASE SRO1-RELATED"/>
    <property type="match status" value="1"/>
</dbReference>
<comment type="subcellular location">
    <subcellularLocation>
        <location evidence="1">Nucleus</location>
    </subcellularLocation>
</comment>
<evidence type="ECO:0000313" key="9">
    <source>
        <dbReference type="EMBL" id="KAK9933209.1"/>
    </source>
</evidence>
<evidence type="ECO:0000256" key="1">
    <source>
        <dbReference type="ARBA" id="ARBA00004123"/>
    </source>
</evidence>
<evidence type="ECO:0000259" key="6">
    <source>
        <dbReference type="PROSITE" id="PS50918"/>
    </source>
</evidence>
<evidence type="ECO:0000256" key="2">
    <source>
        <dbReference type="ARBA" id="ARBA00022473"/>
    </source>
</evidence>
<proteinExistence type="predicted"/>
<dbReference type="PROSITE" id="PS50918">
    <property type="entry name" value="WWE"/>
    <property type="match status" value="1"/>
</dbReference>
<feature type="region of interest" description="Disordered" evidence="5">
    <location>
        <begin position="247"/>
        <end position="268"/>
    </location>
</feature>
<gene>
    <name evidence="9" type="ORF">M0R45_020412</name>
</gene>
<dbReference type="EMBL" id="JBEDUW010000004">
    <property type="protein sequence ID" value="KAK9933209.1"/>
    <property type="molecule type" value="Genomic_DNA"/>
</dbReference>
<dbReference type="PROSITE" id="PS51059">
    <property type="entry name" value="PARP_CATALYTIC"/>
    <property type="match status" value="1"/>
</dbReference>
<dbReference type="PANTHER" id="PTHR32263">
    <property type="entry name" value="INACTIVE POLY [ADP-RIBOSE] POLYMERASE SRO4-RELATED"/>
    <property type="match status" value="1"/>
</dbReference>
<name>A0AAW1XAN6_RUBAR</name>
<keyword evidence="10" id="KW-1185">Reference proteome</keyword>
<dbReference type="Pfam" id="PF23467">
    <property type="entry name" value="WWE_5"/>
    <property type="match status" value="1"/>
</dbReference>
<feature type="domain" description="WWE" evidence="6">
    <location>
        <begin position="74"/>
        <end position="149"/>
    </location>
</feature>
<evidence type="ECO:0000259" key="7">
    <source>
        <dbReference type="PROSITE" id="PS51059"/>
    </source>
</evidence>
<protein>
    <recommendedName>
        <fullName evidence="11">Poly [ADP-ribose] polymerase</fullName>
    </recommendedName>
</protein>
<dbReference type="PROSITE" id="PS51879">
    <property type="entry name" value="RST"/>
    <property type="match status" value="1"/>
</dbReference>
<keyword evidence="2" id="KW-0217">Developmental protein</keyword>
<feature type="compositionally biased region" description="Polar residues" evidence="5">
    <location>
        <begin position="468"/>
        <end position="490"/>
    </location>
</feature>
<dbReference type="InterPro" id="IPR044964">
    <property type="entry name" value="RCD1/SRO1-5"/>
</dbReference>
<organism evidence="9 10">
    <name type="scientific">Rubus argutus</name>
    <name type="common">Southern blackberry</name>
    <dbReference type="NCBI Taxonomy" id="59490"/>
    <lineage>
        <taxon>Eukaryota</taxon>
        <taxon>Viridiplantae</taxon>
        <taxon>Streptophyta</taxon>
        <taxon>Embryophyta</taxon>
        <taxon>Tracheophyta</taxon>
        <taxon>Spermatophyta</taxon>
        <taxon>Magnoliopsida</taxon>
        <taxon>eudicotyledons</taxon>
        <taxon>Gunneridae</taxon>
        <taxon>Pentapetalae</taxon>
        <taxon>rosids</taxon>
        <taxon>fabids</taxon>
        <taxon>Rosales</taxon>
        <taxon>Rosaceae</taxon>
        <taxon>Rosoideae</taxon>
        <taxon>Rosoideae incertae sedis</taxon>
        <taxon>Rubus</taxon>
    </lineage>
</organism>
<keyword evidence="3" id="KW-0346">Stress response</keyword>
<keyword evidence="4" id="KW-0539">Nucleus</keyword>
<evidence type="ECO:0000259" key="8">
    <source>
        <dbReference type="PROSITE" id="PS51879"/>
    </source>
</evidence>
<evidence type="ECO:0000256" key="3">
    <source>
        <dbReference type="ARBA" id="ARBA00023016"/>
    </source>
</evidence>
<evidence type="ECO:0000313" key="10">
    <source>
        <dbReference type="Proteomes" id="UP001457282"/>
    </source>
</evidence>
<feature type="domain" description="PARP catalytic" evidence="7">
    <location>
        <begin position="252"/>
        <end position="467"/>
    </location>
</feature>
<comment type="caution">
    <text evidence="9">The sequence shown here is derived from an EMBL/GenBank/DDBJ whole genome shotgun (WGS) entry which is preliminary data.</text>
</comment>
<evidence type="ECO:0000256" key="5">
    <source>
        <dbReference type="SAM" id="MobiDB-lite"/>
    </source>
</evidence>
<dbReference type="Pfam" id="PF12174">
    <property type="entry name" value="RST"/>
    <property type="match status" value="1"/>
</dbReference>
<dbReference type="Gene3D" id="3.90.228.10">
    <property type="match status" value="1"/>
</dbReference>
<dbReference type="InterPro" id="IPR004170">
    <property type="entry name" value="WWE_dom"/>
</dbReference>
<dbReference type="AlphaFoldDB" id="A0AAW1XAN6"/>
<dbReference type="InterPro" id="IPR012317">
    <property type="entry name" value="Poly(ADP-ribose)pol_cat_dom"/>
</dbReference>
<dbReference type="GO" id="GO:0005634">
    <property type="term" value="C:nucleus"/>
    <property type="evidence" value="ECO:0007669"/>
    <property type="project" value="UniProtKB-SubCell"/>
</dbReference>
<dbReference type="Proteomes" id="UP001457282">
    <property type="component" value="Unassembled WGS sequence"/>
</dbReference>
<feature type="region of interest" description="Disordered" evidence="5">
    <location>
        <begin position="467"/>
        <end position="490"/>
    </location>
</feature>
<feature type="domain" description="RST" evidence="8">
    <location>
        <begin position="489"/>
        <end position="560"/>
    </location>
</feature>
<dbReference type="GO" id="GO:0003950">
    <property type="term" value="F:NAD+ poly-ADP-ribosyltransferase activity"/>
    <property type="evidence" value="ECO:0007669"/>
    <property type="project" value="InterPro"/>
</dbReference>
<reference evidence="9 10" key="1">
    <citation type="journal article" date="2023" name="G3 (Bethesda)">
        <title>A chromosome-length genome assembly and annotation of blackberry (Rubus argutus, cv. 'Hillquist').</title>
        <authorList>
            <person name="Bruna T."/>
            <person name="Aryal R."/>
            <person name="Dudchenko O."/>
            <person name="Sargent D.J."/>
            <person name="Mead D."/>
            <person name="Buti M."/>
            <person name="Cavallini A."/>
            <person name="Hytonen T."/>
            <person name="Andres J."/>
            <person name="Pham M."/>
            <person name="Weisz D."/>
            <person name="Mascagni F."/>
            <person name="Usai G."/>
            <person name="Natali L."/>
            <person name="Bassil N."/>
            <person name="Fernandez G.E."/>
            <person name="Lomsadze A."/>
            <person name="Armour M."/>
            <person name="Olukolu B."/>
            <person name="Poorten T."/>
            <person name="Britton C."/>
            <person name="Davik J."/>
            <person name="Ashrafi H."/>
            <person name="Aiden E.L."/>
            <person name="Borodovsky M."/>
            <person name="Worthington M."/>
        </authorList>
    </citation>
    <scope>NUCLEOTIDE SEQUENCE [LARGE SCALE GENOMIC DNA]</scope>
    <source>
        <strain evidence="9">PI 553951</strain>
    </source>
</reference>
<evidence type="ECO:0008006" key="11">
    <source>
        <dbReference type="Google" id="ProtNLM"/>
    </source>
</evidence>
<evidence type="ECO:0000256" key="4">
    <source>
        <dbReference type="ARBA" id="ARBA00023242"/>
    </source>
</evidence>
<dbReference type="InterPro" id="IPR057823">
    <property type="entry name" value="WWE_RCD1"/>
</dbReference>
<dbReference type="InterPro" id="IPR022003">
    <property type="entry name" value="RST"/>
</dbReference>